<proteinExistence type="inferred from homology"/>
<keyword evidence="10" id="KW-1185">Reference proteome</keyword>
<feature type="active site" description="Proton donor/acceptor" evidence="7">
    <location>
        <position position="143"/>
    </location>
</feature>
<evidence type="ECO:0000256" key="4">
    <source>
        <dbReference type="ARBA" id="ARBA00022960"/>
    </source>
</evidence>
<evidence type="ECO:0000256" key="2">
    <source>
        <dbReference type="ARBA" id="ARBA00005992"/>
    </source>
</evidence>
<dbReference type="PROSITE" id="PS52029">
    <property type="entry name" value="LD_TPASE"/>
    <property type="match status" value="1"/>
</dbReference>
<evidence type="ECO:0000256" key="5">
    <source>
        <dbReference type="ARBA" id="ARBA00022984"/>
    </source>
</evidence>
<evidence type="ECO:0000256" key="1">
    <source>
        <dbReference type="ARBA" id="ARBA00004752"/>
    </source>
</evidence>
<comment type="pathway">
    <text evidence="1 7">Cell wall biogenesis; peptidoglycan biosynthesis.</text>
</comment>
<sequence length="186" mass="20748">MTPPTLRLLCLLLSFALIGMAPMSVMAERWVLIDTQQRQAKVYDGEQELARFAPVAVGMRGTAHARLLGDRTTPLGEFRVDRINSTSRFHIFLGINYPTLGHARDALDKGLISFDDYLDFREHLHRTGYPPQDTVLGGNIGIHGIGRGDPSIHELFDWTRGCVAVTNEQIERLAELVGIGTRVVIR</sequence>
<feature type="domain" description="L,D-TPase catalytic" evidence="8">
    <location>
        <begin position="29"/>
        <end position="186"/>
    </location>
</feature>
<dbReference type="Pfam" id="PF03734">
    <property type="entry name" value="YkuD"/>
    <property type="match status" value="1"/>
</dbReference>
<dbReference type="GO" id="GO:0009252">
    <property type="term" value="P:peptidoglycan biosynthetic process"/>
    <property type="evidence" value="ECO:0007669"/>
    <property type="project" value="UniProtKB-UniPathway"/>
</dbReference>
<keyword evidence="6 7" id="KW-0961">Cell wall biogenesis/degradation</keyword>
<evidence type="ECO:0000256" key="3">
    <source>
        <dbReference type="ARBA" id="ARBA00022679"/>
    </source>
</evidence>
<reference evidence="10" key="1">
    <citation type="submission" date="2017-05" db="EMBL/GenBank/DDBJ databases">
        <authorList>
            <person name="Sharma S."/>
            <person name="Sidhu C."/>
            <person name="Pinnaka A.K."/>
        </authorList>
    </citation>
    <scope>NUCLEOTIDE SEQUENCE [LARGE SCALE GENOMIC DNA]</scope>
    <source>
        <strain evidence="10">AK93</strain>
    </source>
</reference>
<feature type="active site" description="Nucleophile" evidence="7">
    <location>
        <position position="162"/>
    </location>
</feature>
<dbReference type="UniPathway" id="UPA00219"/>
<evidence type="ECO:0000313" key="10">
    <source>
        <dbReference type="Proteomes" id="UP000256763"/>
    </source>
</evidence>
<protein>
    <recommendedName>
        <fullName evidence="8">L,D-TPase catalytic domain-containing protein</fullName>
    </recommendedName>
</protein>
<organism evidence="9 10">
    <name type="scientific">Alkalilimnicola ehrlichii</name>
    <dbReference type="NCBI Taxonomy" id="351052"/>
    <lineage>
        <taxon>Bacteria</taxon>
        <taxon>Pseudomonadati</taxon>
        <taxon>Pseudomonadota</taxon>
        <taxon>Gammaproteobacteria</taxon>
        <taxon>Chromatiales</taxon>
        <taxon>Ectothiorhodospiraceae</taxon>
        <taxon>Alkalilimnicola</taxon>
    </lineage>
</organism>
<gene>
    <name evidence="9" type="ORF">CAL65_21955</name>
</gene>
<accession>A0A3E0WI64</accession>
<comment type="caution">
    <text evidence="9">The sequence shown here is derived from an EMBL/GenBank/DDBJ whole genome shotgun (WGS) entry which is preliminary data.</text>
</comment>
<dbReference type="RefSeq" id="WP_116302750.1">
    <property type="nucleotide sequence ID" value="NZ_NFZV01000013.1"/>
</dbReference>
<evidence type="ECO:0000256" key="7">
    <source>
        <dbReference type="PROSITE-ProRule" id="PRU01373"/>
    </source>
</evidence>
<evidence type="ECO:0000256" key="6">
    <source>
        <dbReference type="ARBA" id="ARBA00023316"/>
    </source>
</evidence>
<dbReference type="AlphaFoldDB" id="A0A3E0WI64"/>
<dbReference type="SUPFAM" id="SSF141523">
    <property type="entry name" value="L,D-transpeptidase catalytic domain-like"/>
    <property type="match status" value="1"/>
</dbReference>
<dbReference type="GO" id="GO:0004180">
    <property type="term" value="F:carboxypeptidase activity"/>
    <property type="evidence" value="ECO:0007669"/>
    <property type="project" value="UniProtKB-ARBA"/>
</dbReference>
<evidence type="ECO:0000259" key="8">
    <source>
        <dbReference type="PROSITE" id="PS52029"/>
    </source>
</evidence>
<dbReference type="OrthoDB" id="9809748at2"/>
<dbReference type="InterPro" id="IPR005490">
    <property type="entry name" value="LD_TPept_cat_dom"/>
</dbReference>
<keyword evidence="5 7" id="KW-0573">Peptidoglycan synthesis</keyword>
<dbReference type="Proteomes" id="UP000256763">
    <property type="component" value="Unassembled WGS sequence"/>
</dbReference>
<name>A0A3E0WI64_9GAMM</name>
<dbReference type="PANTHER" id="PTHR36699">
    <property type="entry name" value="LD-TRANSPEPTIDASE"/>
    <property type="match status" value="1"/>
</dbReference>
<dbReference type="PANTHER" id="PTHR36699:SF1">
    <property type="entry name" value="L,D-TRANSPEPTIDASE YAFK-RELATED"/>
    <property type="match status" value="1"/>
</dbReference>
<dbReference type="GO" id="GO:0071555">
    <property type="term" value="P:cell wall organization"/>
    <property type="evidence" value="ECO:0007669"/>
    <property type="project" value="UniProtKB-UniRule"/>
</dbReference>
<dbReference type="GO" id="GO:0016740">
    <property type="term" value="F:transferase activity"/>
    <property type="evidence" value="ECO:0007669"/>
    <property type="project" value="UniProtKB-KW"/>
</dbReference>
<keyword evidence="3" id="KW-0808">Transferase</keyword>
<dbReference type="CDD" id="cd16913">
    <property type="entry name" value="YkuD_like"/>
    <property type="match status" value="1"/>
</dbReference>
<evidence type="ECO:0000313" key="9">
    <source>
        <dbReference type="EMBL" id="RFA31656.1"/>
    </source>
</evidence>
<dbReference type="InterPro" id="IPR038063">
    <property type="entry name" value="Transpep_catalytic_dom"/>
</dbReference>
<dbReference type="GO" id="GO:0008360">
    <property type="term" value="P:regulation of cell shape"/>
    <property type="evidence" value="ECO:0007669"/>
    <property type="project" value="UniProtKB-UniRule"/>
</dbReference>
<keyword evidence="4 7" id="KW-0133">Cell shape</keyword>
<comment type="similarity">
    <text evidence="2">Belongs to the YkuD family.</text>
</comment>
<dbReference type="Gene3D" id="2.40.440.10">
    <property type="entry name" value="L,D-transpeptidase catalytic domain-like"/>
    <property type="match status" value="1"/>
</dbReference>
<dbReference type="EMBL" id="NFZW01000044">
    <property type="protein sequence ID" value="RFA31656.1"/>
    <property type="molecule type" value="Genomic_DNA"/>
</dbReference>